<sequence length="161" mass="17186">MADFYGTSGNNTINRIGSNTNDRLFGLNGNDTLTGGNGNDWLQGASGGAGTTAHIDLDVLLGGGGTDYYVLGTGNTSFYMSSGYATLREFDIRYDWVVLANGIDYYSSRIQLQTINISGGSAADTLISLDGNLIGVIEDRNFTTVDRGQLFLNSNQVTQGW</sequence>
<dbReference type="SUPFAM" id="SSF51120">
    <property type="entry name" value="beta-Roll"/>
    <property type="match status" value="1"/>
</dbReference>
<name>A0A552JN85_9CHRO</name>
<dbReference type="PRINTS" id="PR00313">
    <property type="entry name" value="CABNDNGRPT"/>
</dbReference>
<proteinExistence type="predicted"/>
<dbReference type="PROSITE" id="PS00330">
    <property type="entry name" value="HEMOLYSIN_CALCIUM"/>
    <property type="match status" value="1"/>
</dbReference>
<dbReference type="Gene3D" id="2.150.10.10">
    <property type="entry name" value="Serralysin-like metalloprotease, C-terminal"/>
    <property type="match status" value="1"/>
</dbReference>
<dbReference type="InterPro" id="IPR001343">
    <property type="entry name" value="Hemolysn_Ca-bd"/>
</dbReference>
<reference evidence="1 2" key="1">
    <citation type="submission" date="2019-01" db="EMBL/GenBank/DDBJ databases">
        <title>Coherence of Microcystis species and biogeography revealed through population genomics.</title>
        <authorList>
            <person name="Perez-Carrascal O.M."/>
            <person name="Terrat Y."/>
            <person name="Giani A."/>
            <person name="Fortin N."/>
            <person name="Tromas N."/>
            <person name="Shapiro B.J."/>
        </authorList>
    </citation>
    <scope>NUCLEOTIDE SEQUENCE [LARGE SCALE GENOMIC DNA]</scope>
    <source>
        <strain evidence="1">Mw_QC_S_20081001_S30D</strain>
    </source>
</reference>
<dbReference type="InterPro" id="IPR018511">
    <property type="entry name" value="Hemolysin-typ_Ca-bd_CS"/>
</dbReference>
<dbReference type="InterPro" id="IPR011049">
    <property type="entry name" value="Serralysin-like_metalloprot_C"/>
</dbReference>
<dbReference type="Proteomes" id="UP000320523">
    <property type="component" value="Unassembled WGS sequence"/>
</dbReference>
<accession>A0A552JN85</accession>
<comment type="caution">
    <text evidence="1">The sequence shown here is derived from an EMBL/GenBank/DDBJ whole genome shotgun (WGS) entry which is preliminary data.</text>
</comment>
<dbReference type="EMBL" id="SFAT01000103">
    <property type="protein sequence ID" value="TRU97085.1"/>
    <property type="molecule type" value="Genomic_DNA"/>
</dbReference>
<dbReference type="GO" id="GO:0005509">
    <property type="term" value="F:calcium ion binding"/>
    <property type="evidence" value="ECO:0007669"/>
    <property type="project" value="InterPro"/>
</dbReference>
<dbReference type="AlphaFoldDB" id="A0A552JN85"/>
<dbReference type="Pfam" id="PF00353">
    <property type="entry name" value="HemolysinCabind"/>
    <property type="match status" value="2"/>
</dbReference>
<protein>
    <recommendedName>
        <fullName evidence="3">Calcium-binding protein</fullName>
    </recommendedName>
</protein>
<gene>
    <name evidence="1" type="ORF">EWV75_09960</name>
</gene>
<evidence type="ECO:0000313" key="2">
    <source>
        <dbReference type="Proteomes" id="UP000320523"/>
    </source>
</evidence>
<evidence type="ECO:0008006" key="3">
    <source>
        <dbReference type="Google" id="ProtNLM"/>
    </source>
</evidence>
<organism evidence="1 2">
    <name type="scientific">Microcystis wesenbergii Mw_QC_S_20081001_S30D</name>
    <dbReference type="NCBI Taxonomy" id="2486245"/>
    <lineage>
        <taxon>Bacteria</taxon>
        <taxon>Bacillati</taxon>
        <taxon>Cyanobacteriota</taxon>
        <taxon>Cyanophyceae</taxon>
        <taxon>Oscillatoriophycideae</taxon>
        <taxon>Chroococcales</taxon>
        <taxon>Microcystaceae</taxon>
        <taxon>Microcystis</taxon>
    </lineage>
</organism>
<evidence type="ECO:0000313" key="1">
    <source>
        <dbReference type="EMBL" id="TRU97085.1"/>
    </source>
</evidence>